<accession>A0AAW2AGF1</accession>
<dbReference type="Proteomes" id="UP001479290">
    <property type="component" value="Unassembled WGS sequence"/>
</dbReference>
<evidence type="ECO:0000313" key="1">
    <source>
        <dbReference type="EMBL" id="KAK9972497.1"/>
    </source>
</evidence>
<keyword evidence="2" id="KW-1185">Reference proteome</keyword>
<organism evidence="1 2">
    <name type="scientific">Culter alburnus</name>
    <name type="common">Topmouth culter</name>
    <dbReference type="NCBI Taxonomy" id="194366"/>
    <lineage>
        <taxon>Eukaryota</taxon>
        <taxon>Metazoa</taxon>
        <taxon>Chordata</taxon>
        <taxon>Craniata</taxon>
        <taxon>Vertebrata</taxon>
        <taxon>Euteleostomi</taxon>
        <taxon>Actinopterygii</taxon>
        <taxon>Neopterygii</taxon>
        <taxon>Teleostei</taxon>
        <taxon>Ostariophysi</taxon>
        <taxon>Cypriniformes</taxon>
        <taxon>Xenocyprididae</taxon>
        <taxon>Xenocypridinae</taxon>
        <taxon>Culter</taxon>
    </lineage>
</organism>
<proteinExistence type="predicted"/>
<gene>
    <name evidence="1" type="ORF">ABG768_025801</name>
</gene>
<dbReference type="EMBL" id="JAWDJR010000007">
    <property type="protein sequence ID" value="KAK9972497.1"/>
    <property type="molecule type" value="Genomic_DNA"/>
</dbReference>
<protein>
    <submittedName>
        <fullName evidence="1">Uncharacterized protein</fullName>
    </submittedName>
</protein>
<name>A0AAW2AGF1_CULAL</name>
<feature type="non-terminal residue" evidence="1">
    <location>
        <position position="52"/>
    </location>
</feature>
<dbReference type="AlphaFoldDB" id="A0AAW2AGF1"/>
<reference evidence="1 2" key="1">
    <citation type="submission" date="2024-05" db="EMBL/GenBank/DDBJ databases">
        <title>A high-quality chromosomal-level genome assembly of Topmouth culter (Culter alburnus).</title>
        <authorList>
            <person name="Zhao H."/>
        </authorList>
    </citation>
    <scope>NUCLEOTIDE SEQUENCE [LARGE SCALE GENOMIC DNA]</scope>
    <source>
        <strain evidence="1">CATC2023</strain>
        <tissue evidence="1">Muscle</tissue>
    </source>
</reference>
<sequence>MLEECVEGYLEMYESDEARWDDETLKELFWSEMDDIFGQMLLLGEDHPSFRR</sequence>
<comment type="caution">
    <text evidence="1">The sequence shown here is derived from an EMBL/GenBank/DDBJ whole genome shotgun (WGS) entry which is preliminary data.</text>
</comment>
<evidence type="ECO:0000313" key="2">
    <source>
        <dbReference type="Proteomes" id="UP001479290"/>
    </source>
</evidence>